<dbReference type="FunFam" id="3.40.50.300:FF:000631">
    <property type="entry name" value="Ras small monomeric GTPase"/>
    <property type="match status" value="1"/>
</dbReference>
<dbReference type="GeneID" id="37008086"/>
<dbReference type="GO" id="GO:2000114">
    <property type="term" value="P:regulation of establishment of cell polarity"/>
    <property type="evidence" value="ECO:0007669"/>
    <property type="project" value="UniProtKB-ARBA"/>
</dbReference>
<feature type="compositionally biased region" description="Polar residues" evidence="14">
    <location>
        <begin position="256"/>
        <end position="272"/>
    </location>
</feature>
<dbReference type="EC" id="3.6.5.2" evidence="3"/>
<comment type="catalytic activity">
    <reaction evidence="12">
        <text>GTP + H2O = GDP + phosphate + H(+)</text>
        <dbReference type="Rhea" id="RHEA:19669"/>
        <dbReference type="ChEBI" id="CHEBI:15377"/>
        <dbReference type="ChEBI" id="CHEBI:15378"/>
        <dbReference type="ChEBI" id="CHEBI:37565"/>
        <dbReference type="ChEBI" id="CHEBI:43474"/>
        <dbReference type="ChEBI" id="CHEBI:58189"/>
        <dbReference type="EC" id="3.6.5.2"/>
    </reaction>
</comment>
<evidence type="ECO:0000256" key="16">
    <source>
        <dbReference type="SAM" id="SignalP"/>
    </source>
</evidence>
<dbReference type="GO" id="GO:0005525">
    <property type="term" value="F:GTP binding"/>
    <property type="evidence" value="ECO:0007669"/>
    <property type="project" value="UniProtKB-KW"/>
</dbReference>
<evidence type="ECO:0000256" key="7">
    <source>
        <dbReference type="ARBA" id="ARBA00022801"/>
    </source>
</evidence>
<comment type="caution">
    <text evidence="18">The sequence shown here is derived from an EMBL/GenBank/DDBJ whole genome shotgun (WGS) entry which is preliminary data.</text>
</comment>
<dbReference type="Pfam" id="PF25995">
    <property type="entry name" value="STB6_N"/>
    <property type="match status" value="1"/>
</dbReference>
<feature type="region of interest" description="Disordered" evidence="14">
    <location>
        <begin position="251"/>
        <end position="272"/>
    </location>
</feature>
<evidence type="ECO:0000256" key="3">
    <source>
        <dbReference type="ARBA" id="ARBA00011984"/>
    </source>
</evidence>
<dbReference type="AlphaFoldDB" id="A0A2V1AZ67"/>
<feature type="region of interest" description="Disordered" evidence="14">
    <location>
        <begin position="189"/>
        <end position="220"/>
    </location>
</feature>
<dbReference type="Proteomes" id="UP000244309">
    <property type="component" value="Unassembled WGS sequence"/>
</dbReference>
<evidence type="ECO:0000313" key="18">
    <source>
        <dbReference type="EMBL" id="PVH23029.1"/>
    </source>
</evidence>
<dbReference type="InterPro" id="IPR038919">
    <property type="entry name" value="STB2/STB2"/>
</dbReference>
<keyword evidence="15" id="KW-0812">Transmembrane</keyword>
<keyword evidence="8" id="KW-0342">GTP-binding</keyword>
<dbReference type="SUPFAM" id="SSF52540">
    <property type="entry name" value="P-loop containing nucleoside triphosphate hydrolases"/>
    <property type="match status" value="1"/>
</dbReference>
<accession>A0A2V1AZ67</accession>
<evidence type="ECO:0000256" key="10">
    <source>
        <dbReference type="ARBA" id="ARBA00023288"/>
    </source>
</evidence>
<dbReference type="EMBL" id="PKFO01000010">
    <property type="protein sequence ID" value="PVH23029.1"/>
    <property type="molecule type" value="Genomic_DNA"/>
</dbReference>
<keyword evidence="7" id="KW-0378">Hydrolase</keyword>
<dbReference type="InterPro" id="IPR027417">
    <property type="entry name" value="P-loop_NTPase"/>
</dbReference>
<dbReference type="SMART" id="SM00174">
    <property type="entry name" value="RHO"/>
    <property type="match status" value="1"/>
</dbReference>
<keyword evidence="19" id="KW-1185">Reference proteome</keyword>
<feature type="signal peptide" evidence="16">
    <location>
        <begin position="1"/>
        <end position="25"/>
    </location>
</feature>
<dbReference type="SMART" id="SM00175">
    <property type="entry name" value="RAB"/>
    <property type="match status" value="1"/>
</dbReference>
<protein>
    <recommendedName>
        <fullName evidence="13">Ras-related protein RSR1</fullName>
        <ecNumber evidence="3">3.6.5.2</ecNumber>
    </recommendedName>
</protein>
<evidence type="ECO:0000256" key="5">
    <source>
        <dbReference type="ARBA" id="ARBA00022481"/>
    </source>
</evidence>
<dbReference type="InterPro" id="IPR001806">
    <property type="entry name" value="Small_GTPase"/>
</dbReference>
<keyword evidence="15" id="KW-1133">Transmembrane helix</keyword>
<feature type="transmembrane region" description="Helical" evidence="15">
    <location>
        <begin position="1114"/>
        <end position="1136"/>
    </location>
</feature>
<keyword evidence="6" id="KW-0547">Nucleotide-binding</keyword>
<dbReference type="GO" id="GO:0005886">
    <property type="term" value="C:plasma membrane"/>
    <property type="evidence" value="ECO:0007669"/>
    <property type="project" value="UniProtKB-SubCell"/>
</dbReference>
<dbReference type="STRING" id="45357.A0A2V1AZ67"/>
<evidence type="ECO:0000256" key="15">
    <source>
        <dbReference type="SAM" id="Phobius"/>
    </source>
</evidence>
<dbReference type="InterPro" id="IPR005225">
    <property type="entry name" value="Small_GTP-bd"/>
</dbReference>
<evidence type="ECO:0000256" key="8">
    <source>
        <dbReference type="ARBA" id="ARBA00023134"/>
    </source>
</evidence>
<evidence type="ECO:0000256" key="2">
    <source>
        <dbReference type="ARBA" id="ARBA00008344"/>
    </source>
</evidence>
<dbReference type="PRINTS" id="PR00449">
    <property type="entry name" value="RASTRNSFRMNG"/>
</dbReference>
<keyword evidence="4" id="KW-1003">Cell membrane</keyword>
<dbReference type="PANTHER" id="PTHR31011:SF2">
    <property type="entry name" value="PROTEIN STB2-RELATED"/>
    <property type="match status" value="1"/>
</dbReference>
<evidence type="ECO:0000256" key="1">
    <source>
        <dbReference type="ARBA" id="ARBA00004342"/>
    </source>
</evidence>
<dbReference type="InterPro" id="IPR059025">
    <property type="entry name" value="STB6_N"/>
</dbReference>
<dbReference type="GO" id="GO:0003925">
    <property type="term" value="F:G protein activity"/>
    <property type="evidence" value="ECO:0007669"/>
    <property type="project" value="UniProtKB-EC"/>
</dbReference>
<name>A0A2V1AZ67_9ASCO</name>
<keyword evidence="11" id="KW-0636">Prenylation</keyword>
<feature type="domain" description="STB6-like N-terminal" evidence="17">
    <location>
        <begin position="286"/>
        <end position="448"/>
    </location>
</feature>
<keyword evidence="9 15" id="KW-0472">Membrane</keyword>
<dbReference type="Pfam" id="PF00071">
    <property type="entry name" value="Ras"/>
    <property type="match status" value="1"/>
</dbReference>
<evidence type="ECO:0000259" key="17">
    <source>
        <dbReference type="Pfam" id="PF25995"/>
    </source>
</evidence>
<evidence type="ECO:0000313" key="19">
    <source>
        <dbReference type="Proteomes" id="UP000244309"/>
    </source>
</evidence>
<sequence>MRGMKSVKRLLYKLIVLGAGGVGKSSVTVQFVQGVYVESYDPTIEDSYRKSIEVDGRACDLEILDTAGVAQFTAMRELYIKSGKGFLLVYSVTDENSLTELLALREQVLRIKDSENVPMVLIGNKSDLDEDRVLSIDDGIKVSQQWGSVPFYETSAMYKTNVDEAFIDVVRQIMLKEAQASAEKKQQKELQKQQALDGGVENGAVGGGAGGIDSDSVLKRNRQSTSSKKAMYALGPVVNFAPVDLQRNQRRPYGSKAQQAERSNNNLESVVSADTTERHTAGELITYIFPDFKAVSYFQKEFIALNEFHVAEETEAQGFEIYLVDQWIRGRKIGGVVSTYTGNMEAKVKVIKFTVLRKPSKQYPGRFQEYLNEMMMNHATFKKMEQEATDGPNNQSTLDVVEDGAVNEFLLVTNLEALPSNLNLIPIPEGDTRLVEERFVLNSNLKKLNCGGRSLSLAAQKVSDASEDKFRQMYKLLDETVPIKFAIRQLVNLIQSCLFYFDFLDARYCDGLLCQKTEDAINNWWNLIGLPHFNVKPNPKSGILPSKTVAAILSLTLSVRLRLHLYGGCDVPKDVFDFENFMLSIGHFQKQAKIEKKRKLDLLTLSRLFSFTNQKFPSDSTKHTGDLSGDEHEDFYDPYVGSYGHGKNSRQTQPSNNNSLYKRNKLYYSKELKKLTNVVKNTVQDHIIVREDDDNFFDPPSASGGKIRNKIASKLVDNVVPADIETLDLEFLVRKHLTGKTLKTLWYGTSHHSDQTQRTLHVGHNGHRRNSRVSSDSNENSRYKFISLKEAITMNQASGLVTNDRGKRAGRMRFGFQGRRPNVLAKMDMLSDFSNPDQVSSKQSKLNESLLDAQLNQLSCGDNDACQHAVEECFAPQLREKDTRSLLNRRNSFPIAHPGADLNLNTIEFVREERAELLNEMLEKRERPLQRSRSSSCLDEYLLPYDKPVSEEQVCMKFLQRLMHLAKMESLRANSDRSGNDKIRRTYKQMNFELVKLHNIYSQMQSKHENIEDNYSAVLSGRMRDITDNIDRMAFRSRDLLKKINELDENTRKFDFNMKKGSVQKLEDISEHLIRSPKFQLVFKDDEERQKIIFSLTGRDYIKKEDKEYENTYWGLRILVTYLYDLMVFVLQLFNFDRSKMDLDRIRKII</sequence>
<dbReference type="VEuPathDB" id="FungiDB:CXQ85_002755"/>
<evidence type="ECO:0000256" key="14">
    <source>
        <dbReference type="SAM" id="MobiDB-lite"/>
    </source>
</evidence>
<dbReference type="PROSITE" id="PS51421">
    <property type="entry name" value="RAS"/>
    <property type="match status" value="1"/>
</dbReference>
<dbReference type="PROSITE" id="PS51419">
    <property type="entry name" value="RAB"/>
    <property type="match status" value="1"/>
</dbReference>
<comment type="similarity">
    <text evidence="2">Belongs to the small GTPase superfamily. Ras family.</text>
</comment>
<dbReference type="PANTHER" id="PTHR31011">
    <property type="entry name" value="PROTEIN STB2-RELATED"/>
    <property type="match status" value="1"/>
</dbReference>
<dbReference type="OrthoDB" id="19806at2759"/>
<dbReference type="Gene3D" id="3.40.50.300">
    <property type="entry name" value="P-loop containing nucleotide triphosphate hydrolases"/>
    <property type="match status" value="1"/>
</dbReference>
<keyword evidence="5" id="KW-0488">Methylation</keyword>
<reference evidence="18 19" key="1">
    <citation type="submission" date="2017-12" db="EMBL/GenBank/DDBJ databases">
        <title>Genome Sequence of a Multidrug-Resistant Candida haemulonii Isolate from a Patient with Chronic Leg Ulcers in Israel.</title>
        <authorList>
            <person name="Chow N.A."/>
            <person name="Gade L."/>
            <person name="Batra D."/>
            <person name="Rowe L.A."/>
            <person name="Ben-Ami R."/>
            <person name="Loparev V.N."/>
            <person name="Litvintseva A.P."/>
        </authorList>
    </citation>
    <scope>NUCLEOTIDE SEQUENCE [LARGE SCALE GENOMIC DNA]</scope>
    <source>
        <strain evidence="18 19">B11899</strain>
    </source>
</reference>
<feature type="chain" id="PRO_5016166934" description="Ras-related protein RSR1" evidence="16">
    <location>
        <begin position="26"/>
        <end position="1150"/>
    </location>
</feature>
<proteinExistence type="inferred from homology"/>
<evidence type="ECO:0000256" key="13">
    <source>
        <dbReference type="ARBA" id="ARBA00072720"/>
    </source>
</evidence>
<dbReference type="NCBIfam" id="TIGR00231">
    <property type="entry name" value="small_GTP"/>
    <property type="match status" value="1"/>
</dbReference>
<dbReference type="CDD" id="cd04177">
    <property type="entry name" value="RSR1"/>
    <property type="match status" value="1"/>
</dbReference>
<feature type="compositionally biased region" description="Gly residues" evidence="14">
    <location>
        <begin position="200"/>
        <end position="211"/>
    </location>
</feature>
<dbReference type="SMART" id="SM00173">
    <property type="entry name" value="RAS"/>
    <property type="match status" value="1"/>
</dbReference>
<keyword evidence="16" id="KW-0732">Signal</keyword>
<dbReference type="GO" id="GO:0070822">
    <property type="term" value="C:Sin3-type complex"/>
    <property type="evidence" value="ECO:0007669"/>
    <property type="project" value="TreeGrafter"/>
</dbReference>
<organism evidence="18 19">
    <name type="scientific">Candidozyma haemuli</name>
    <dbReference type="NCBI Taxonomy" id="45357"/>
    <lineage>
        <taxon>Eukaryota</taxon>
        <taxon>Fungi</taxon>
        <taxon>Dikarya</taxon>
        <taxon>Ascomycota</taxon>
        <taxon>Saccharomycotina</taxon>
        <taxon>Pichiomycetes</taxon>
        <taxon>Metschnikowiaceae</taxon>
        <taxon>Candidozyma</taxon>
    </lineage>
</organism>
<evidence type="ECO:0000256" key="6">
    <source>
        <dbReference type="ARBA" id="ARBA00022741"/>
    </source>
</evidence>
<evidence type="ECO:0000256" key="12">
    <source>
        <dbReference type="ARBA" id="ARBA00048098"/>
    </source>
</evidence>
<dbReference type="PROSITE" id="PS51420">
    <property type="entry name" value="RHO"/>
    <property type="match status" value="1"/>
</dbReference>
<gene>
    <name evidence="18" type="ORF">CXQ85_002755</name>
</gene>
<comment type="subcellular location">
    <subcellularLocation>
        <location evidence="1">Cell membrane</location>
        <topology evidence="1">Lipid-anchor</topology>
        <orientation evidence="1">Cytoplasmic side</orientation>
    </subcellularLocation>
</comment>
<evidence type="ECO:0000256" key="9">
    <source>
        <dbReference type="ARBA" id="ARBA00023136"/>
    </source>
</evidence>
<evidence type="ECO:0000256" key="11">
    <source>
        <dbReference type="ARBA" id="ARBA00023289"/>
    </source>
</evidence>
<dbReference type="RefSeq" id="XP_025343969.1">
    <property type="nucleotide sequence ID" value="XM_025486419.1"/>
</dbReference>
<evidence type="ECO:0000256" key="4">
    <source>
        <dbReference type="ARBA" id="ARBA00022475"/>
    </source>
</evidence>
<keyword evidence="10" id="KW-0449">Lipoprotein</keyword>
<dbReference type="InterPro" id="IPR041841">
    <property type="entry name" value="Rsr1"/>
</dbReference>